<keyword evidence="3" id="KW-1185">Reference proteome</keyword>
<comment type="caution">
    <text evidence="2">The sequence shown here is derived from an EMBL/GenBank/DDBJ whole genome shotgun (WGS) entry which is preliminary data.</text>
</comment>
<sequence length="191" mass="20911">MLLMHARDGVVPAAFQAVQQAGLDFSGEVGIDVTDLVGDPVPQPPRLGDFGNAVGDHPGLVTVPEIVEAQSRQDWLHPHLGSHPLKIPVGRGPHRAAGKVRPPQQLVLGTDEHMRMVMTVEIGPRRRNEERRQGDGARGTRRLGRAEFELPVDFVQRAEVGIDDDLTRRRDGCWGGGGRSARPSGRRSRPR</sequence>
<evidence type="ECO:0000313" key="2">
    <source>
        <dbReference type="EMBL" id="NIH79661.1"/>
    </source>
</evidence>
<feature type="region of interest" description="Disordered" evidence="1">
    <location>
        <begin position="123"/>
        <end position="142"/>
    </location>
</feature>
<evidence type="ECO:0000256" key="1">
    <source>
        <dbReference type="SAM" id="MobiDB-lite"/>
    </source>
</evidence>
<accession>A0ABX0SRS3</accession>
<feature type="compositionally biased region" description="Basic and acidic residues" evidence="1">
    <location>
        <begin position="123"/>
        <end position="135"/>
    </location>
</feature>
<reference evidence="2 3" key="1">
    <citation type="submission" date="2020-03" db="EMBL/GenBank/DDBJ databases">
        <title>Sequencing the genomes of 1000 actinobacteria strains.</title>
        <authorList>
            <person name="Klenk H.-P."/>
        </authorList>
    </citation>
    <scope>NUCLEOTIDE SEQUENCE [LARGE SCALE GENOMIC DNA]</scope>
    <source>
        <strain evidence="2 3">DSM 45668</strain>
    </source>
</reference>
<evidence type="ECO:0000313" key="3">
    <source>
        <dbReference type="Proteomes" id="UP000754495"/>
    </source>
</evidence>
<organism evidence="2 3">
    <name type="scientific">Amycolatopsis viridis</name>
    <dbReference type="NCBI Taxonomy" id="185678"/>
    <lineage>
        <taxon>Bacteria</taxon>
        <taxon>Bacillati</taxon>
        <taxon>Actinomycetota</taxon>
        <taxon>Actinomycetes</taxon>
        <taxon>Pseudonocardiales</taxon>
        <taxon>Pseudonocardiaceae</taxon>
        <taxon>Amycolatopsis</taxon>
    </lineage>
</organism>
<name>A0ABX0SRS3_9PSEU</name>
<feature type="region of interest" description="Disordered" evidence="1">
    <location>
        <begin position="165"/>
        <end position="191"/>
    </location>
</feature>
<gene>
    <name evidence="2" type="ORF">FHX46_002191</name>
</gene>
<dbReference type="EMBL" id="JAANOU010000001">
    <property type="protein sequence ID" value="NIH79661.1"/>
    <property type="molecule type" value="Genomic_DNA"/>
</dbReference>
<dbReference type="Proteomes" id="UP000754495">
    <property type="component" value="Unassembled WGS sequence"/>
</dbReference>
<protein>
    <submittedName>
        <fullName evidence="2">Uncharacterized protein</fullName>
    </submittedName>
</protein>
<proteinExistence type="predicted"/>